<keyword evidence="7" id="KW-1133">Transmembrane helix</keyword>
<evidence type="ECO:0000256" key="1">
    <source>
        <dbReference type="ARBA" id="ARBA00004648"/>
    </source>
</evidence>
<keyword evidence="5" id="KW-0256">Endoplasmic reticulum</keyword>
<keyword evidence="10" id="KW-0472">Membrane</keyword>
<sequence>MDCGSQELMFSETSDDIFLDDSFPGPACEGGFSAPGSSYSGAERLTEEWALNTHSAMTDSEPEEMLQVMINPNEVYSTATLIESASETDSGISDDQRADSPQLSDTGQSDPCVPTVYQVVFDNNTLSAVKSEPPQEGVDIISIELGGWNPHMLLPDTCVVDTGLRPLSTDPTVHTPDRVLRSSELALSEEERRLLCQEGVALPHDLPLTKAEERLLKKVRRKIRNKQSAQDSRRRKKEYIDGLESRVAACTAQNHELQKQVHQLEYHNISLLAQLRSLQSLIKQTSNKAAQTGTCVLILACSLVLLIFPSYGPFQPGSPISKEEYKPTGVISRTILTDPEATRISELEDLTLVLARERQEDRKLLPAPPSAPPALPPPPPAE</sequence>
<feature type="region of interest" description="Disordered" evidence="15">
    <location>
        <begin position="85"/>
        <end position="111"/>
    </location>
</feature>
<feature type="non-terminal residue" evidence="17">
    <location>
        <position position="382"/>
    </location>
</feature>
<dbReference type="PROSITE" id="PS50217">
    <property type="entry name" value="BZIP"/>
    <property type="match status" value="1"/>
</dbReference>
<dbReference type="AlphaFoldDB" id="V9L2K8"/>
<feature type="compositionally biased region" description="Polar residues" evidence="15">
    <location>
        <begin position="85"/>
        <end position="109"/>
    </location>
</feature>
<evidence type="ECO:0000313" key="17">
    <source>
        <dbReference type="EMBL" id="AFP05487.1"/>
    </source>
</evidence>
<feature type="region of interest" description="Disordered" evidence="15">
    <location>
        <begin position="361"/>
        <end position="382"/>
    </location>
</feature>
<evidence type="ECO:0000256" key="8">
    <source>
        <dbReference type="ARBA" id="ARBA00023015"/>
    </source>
</evidence>
<dbReference type="InterPro" id="IPR004827">
    <property type="entry name" value="bZIP"/>
</dbReference>
<dbReference type="PANTHER" id="PTHR45996:SF2">
    <property type="entry name" value="CYCLIC AMP-RESPONSIVE ELEMENT-BINDING PROTEIN 3-LIKE PROTEIN 4"/>
    <property type="match status" value="1"/>
</dbReference>
<evidence type="ECO:0000256" key="7">
    <source>
        <dbReference type="ARBA" id="ARBA00022989"/>
    </source>
</evidence>
<evidence type="ECO:0000256" key="10">
    <source>
        <dbReference type="ARBA" id="ARBA00023136"/>
    </source>
</evidence>
<feature type="compositionally biased region" description="Pro residues" evidence="15">
    <location>
        <begin position="366"/>
        <end position="382"/>
    </location>
</feature>
<dbReference type="PANTHER" id="PTHR45996">
    <property type="entry name" value="AGAP001464-PB"/>
    <property type="match status" value="1"/>
</dbReference>
<evidence type="ECO:0000256" key="11">
    <source>
        <dbReference type="ARBA" id="ARBA00023159"/>
    </source>
</evidence>
<proteinExistence type="evidence at transcript level"/>
<comment type="subcellular location">
    <subcellularLocation>
        <location evidence="1">Endoplasmic reticulum membrane</location>
        <topology evidence="1">Single-pass type II membrane protein</topology>
    </subcellularLocation>
</comment>
<dbReference type="EMBL" id="JW872969">
    <property type="protein sequence ID" value="AFP05487.1"/>
    <property type="molecule type" value="mRNA"/>
</dbReference>
<evidence type="ECO:0000256" key="5">
    <source>
        <dbReference type="ARBA" id="ARBA00022824"/>
    </source>
</evidence>
<accession>V9L2K8</accession>
<evidence type="ECO:0000256" key="3">
    <source>
        <dbReference type="ARBA" id="ARBA00013878"/>
    </source>
</evidence>
<comment type="similarity">
    <text evidence="2">Belongs to the bZIP family. ATF subfamily.</text>
</comment>
<dbReference type="SUPFAM" id="SSF57959">
    <property type="entry name" value="Leucine zipper domain"/>
    <property type="match status" value="1"/>
</dbReference>
<keyword evidence="12" id="KW-0804">Transcription</keyword>
<name>V9L2K8_CALMI</name>
<evidence type="ECO:0000256" key="6">
    <source>
        <dbReference type="ARBA" id="ARBA00022968"/>
    </source>
</evidence>
<evidence type="ECO:0000259" key="16">
    <source>
        <dbReference type="PROSITE" id="PS50217"/>
    </source>
</evidence>
<keyword evidence="4" id="KW-0812">Transmembrane</keyword>
<evidence type="ECO:0000256" key="2">
    <source>
        <dbReference type="ARBA" id="ARBA00009050"/>
    </source>
</evidence>
<evidence type="ECO:0000256" key="4">
    <source>
        <dbReference type="ARBA" id="ARBA00022692"/>
    </source>
</evidence>
<dbReference type="InterPro" id="IPR046347">
    <property type="entry name" value="bZIP_sf"/>
</dbReference>
<keyword evidence="11" id="KW-0010">Activator</keyword>
<keyword evidence="9" id="KW-0238">DNA-binding</keyword>
<reference evidence="17" key="1">
    <citation type="journal article" date="2014" name="Nature">
        <title>Elephant shark genome provides unique insights into gnathostome evolution.</title>
        <authorList>
            <consortium name="International Elephant Shark Genome Sequencing Consortium"/>
            <person name="Venkatesh B."/>
            <person name="Lee A.P."/>
            <person name="Ravi V."/>
            <person name="Maurya A.K."/>
            <person name="Lian M.M."/>
            <person name="Swann J.B."/>
            <person name="Ohta Y."/>
            <person name="Flajnik M.F."/>
            <person name="Sutoh Y."/>
            <person name="Kasahara M."/>
            <person name="Hoon S."/>
            <person name="Gangu V."/>
            <person name="Roy S.W."/>
            <person name="Irimia M."/>
            <person name="Korzh V."/>
            <person name="Kondrychyn I."/>
            <person name="Lim Z.W."/>
            <person name="Tay B.H."/>
            <person name="Tohari S."/>
            <person name="Kong K.W."/>
            <person name="Ho S."/>
            <person name="Lorente-Galdos B."/>
            <person name="Quilez J."/>
            <person name="Marques-Bonet T."/>
            <person name="Raney B.J."/>
            <person name="Ingham P.W."/>
            <person name="Tay A."/>
            <person name="Hillier L.W."/>
            <person name="Minx P."/>
            <person name="Boehm T."/>
            <person name="Wilson R.K."/>
            <person name="Brenner S."/>
            <person name="Warren W.C."/>
        </authorList>
    </citation>
    <scope>NUCLEOTIDE SEQUENCE</scope>
    <source>
        <tissue evidence="17">Intestine</tissue>
    </source>
</reference>
<dbReference type="CDD" id="cd14689">
    <property type="entry name" value="bZIP_CREB3"/>
    <property type="match status" value="1"/>
</dbReference>
<dbReference type="InterPro" id="IPR051381">
    <property type="entry name" value="CREB_ATF_subfamily"/>
</dbReference>
<keyword evidence="6" id="KW-0735">Signal-anchor</keyword>
<dbReference type="Pfam" id="PF00170">
    <property type="entry name" value="bZIP_1"/>
    <property type="match status" value="1"/>
</dbReference>
<dbReference type="GO" id="GO:0000981">
    <property type="term" value="F:DNA-binding transcription factor activity, RNA polymerase II-specific"/>
    <property type="evidence" value="ECO:0007669"/>
    <property type="project" value="TreeGrafter"/>
</dbReference>
<evidence type="ECO:0000256" key="12">
    <source>
        <dbReference type="ARBA" id="ARBA00023163"/>
    </source>
</evidence>
<protein>
    <recommendedName>
        <fullName evidence="3">Cyclic AMP-responsive element-binding protein 3-like protein 4</fullName>
    </recommendedName>
</protein>
<dbReference type="FunFam" id="1.20.5.170:FF:000042">
    <property type="entry name" value="Cyclic AMP-responsive element-binding protein 3-like protein 3"/>
    <property type="match status" value="1"/>
</dbReference>
<dbReference type="GO" id="GO:0005634">
    <property type="term" value="C:nucleus"/>
    <property type="evidence" value="ECO:0007669"/>
    <property type="project" value="TreeGrafter"/>
</dbReference>
<evidence type="ECO:0000256" key="14">
    <source>
        <dbReference type="ARBA" id="ARBA00023242"/>
    </source>
</evidence>
<keyword evidence="8" id="KW-0805">Transcription regulation</keyword>
<evidence type="ECO:0000256" key="13">
    <source>
        <dbReference type="ARBA" id="ARBA00023180"/>
    </source>
</evidence>
<evidence type="ECO:0000256" key="9">
    <source>
        <dbReference type="ARBA" id="ARBA00023125"/>
    </source>
</evidence>
<dbReference type="Gene3D" id="1.20.5.170">
    <property type="match status" value="1"/>
</dbReference>
<feature type="domain" description="BZIP" evidence="16">
    <location>
        <begin position="215"/>
        <end position="278"/>
    </location>
</feature>
<dbReference type="GO" id="GO:0000978">
    <property type="term" value="F:RNA polymerase II cis-regulatory region sequence-specific DNA binding"/>
    <property type="evidence" value="ECO:0007669"/>
    <property type="project" value="TreeGrafter"/>
</dbReference>
<keyword evidence="13" id="KW-0325">Glycoprotein</keyword>
<dbReference type="GO" id="GO:0005789">
    <property type="term" value="C:endoplasmic reticulum membrane"/>
    <property type="evidence" value="ECO:0007669"/>
    <property type="project" value="UniProtKB-SubCell"/>
</dbReference>
<evidence type="ECO:0000256" key="15">
    <source>
        <dbReference type="SAM" id="MobiDB-lite"/>
    </source>
</evidence>
<dbReference type="SMART" id="SM00338">
    <property type="entry name" value="BRLZ"/>
    <property type="match status" value="1"/>
</dbReference>
<organism evidence="17">
    <name type="scientific">Callorhinchus milii</name>
    <name type="common">Ghost shark</name>
    <dbReference type="NCBI Taxonomy" id="7868"/>
    <lineage>
        <taxon>Eukaryota</taxon>
        <taxon>Metazoa</taxon>
        <taxon>Chordata</taxon>
        <taxon>Craniata</taxon>
        <taxon>Vertebrata</taxon>
        <taxon>Chondrichthyes</taxon>
        <taxon>Holocephali</taxon>
        <taxon>Chimaeriformes</taxon>
        <taxon>Callorhinchidae</taxon>
        <taxon>Callorhinchus</taxon>
    </lineage>
</organism>
<keyword evidence="14" id="KW-0539">Nucleus</keyword>